<dbReference type="Pfam" id="PF04893">
    <property type="entry name" value="Yip1"/>
    <property type="match status" value="1"/>
</dbReference>
<feature type="domain" description="Yip1" evidence="6">
    <location>
        <begin position="15"/>
        <end position="242"/>
    </location>
</feature>
<keyword evidence="4 5" id="KW-0472">Membrane</keyword>
<dbReference type="EMBL" id="RZIG01000002">
    <property type="protein sequence ID" value="RYJ10099.1"/>
    <property type="molecule type" value="Genomic_DNA"/>
</dbReference>
<evidence type="ECO:0000256" key="2">
    <source>
        <dbReference type="ARBA" id="ARBA00022692"/>
    </source>
</evidence>
<protein>
    <submittedName>
        <fullName evidence="7">YIP1 family protein</fullName>
    </submittedName>
</protein>
<feature type="transmembrane region" description="Helical" evidence="5">
    <location>
        <begin position="227"/>
        <end position="246"/>
    </location>
</feature>
<organism evidence="7 8">
    <name type="scientific">Haloarcula hispanica</name>
    <dbReference type="NCBI Taxonomy" id="51589"/>
    <lineage>
        <taxon>Archaea</taxon>
        <taxon>Methanobacteriati</taxon>
        <taxon>Methanobacteriota</taxon>
        <taxon>Stenosarchaea group</taxon>
        <taxon>Halobacteria</taxon>
        <taxon>Halobacteriales</taxon>
        <taxon>Haloarculaceae</taxon>
        <taxon>Haloarcula</taxon>
    </lineage>
</organism>
<dbReference type="Proteomes" id="UP000293535">
    <property type="component" value="Unassembled WGS sequence"/>
</dbReference>
<feature type="transmembrane region" description="Helical" evidence="5">
    <location>
        <begin position="196"/>
        <end position="215"/>
    </location>
</feature>
<sequence>MAEHTPEMPSIIRTFLLRPGAFFEQRRDRLNGLRGGGLALGIAVVVTIVLGVALRLFADQFTGTVKRDNPARPPEQLCEDGGVGGITVSGCDEPATQTVEVGSFIWDYATRALPRLFFGLIIAWIGLMIGLYVGAKLAGGSGRFGETAEITAWGLLPSVVGVAAGGAALVFFAATTDLSASSPELLLEQVRRLQNGLSGLVFLAIQVGTAAWQAYVWAGGLRVVHEISRYAAVAIAVIAATLPVIAS</sequence>
<dbReference type="GO" id="GO:0016020">
    <property type="term" value="C:membrane"/>
    <property type="evidence" value="ECO:0007669"/>
    <property type="project" value="UniProtKB-SubCell"/>
</dbReference>
<evidence type="ECO:0000256" key="5">
    <source>
        <dbReference type="SAM" id="Phobius"/>
    </source>
</evidence>
<accession>A0A482TDE9</accession>
<comment type="caution">
    <text evidence="7">The sequence shown here is derived from an EMBL/GenBank/DDBJ whole genome shotgun (WGS) entry which is preliminary data.</text>
</comment>
<feature type="transmembrane region" description="Helical" evidence="5">
    <location>
        <begin position="116"/>
        <end position="135"/>
    </location>
</feature>
<gene>
    <name evidence="7" type="ORF">ELS20_08860</name>
</gene>
<evidence type="ECO:0000313" key="7">
    <source>
        <dbReference type="EMBL" id="RYJ10099.1"/>
    </source>
</evidence>
<evidence type="ECO:0000313" key="8">
    <source>
        <dbReference type="Proteomes" id="UP000293535"/>
    </source>
</evidence>
<feature type="transmembrane region" description="Helical" evidence="5">
    <location>
        <begin position="38"/>
        <end position="58"/>
    </location>
</feature>
<dbReference type="InterPro" id="IPR006977">
    <property type="entry name" value="Yip1_dom"/>
</dbReference>
<proteinExistence type="predicted"/>
<reference evidence="7 8" key="1">
    <citation type="submission" date="2018-12" db="EMBL/GenBank/DDBJ databases">
        <title>Draft genome sequence of Haloarcula hispinica strain 18.1, an halophilic archaeon isolated from Chott El Jerid of Southern Tunisia.</title>
        <authorList>
            <person name="Najjari A."/>
            <person name="Ben Dhia O."/>
            <person name="Ferjani R."/>
            <person name="Mahjoubi M."/>
            <person name="Sghaier H."/>
            <person name="Elshahed M."/>
            <person name="Ouzari H.I."/>
            <person name="Cherid A."/>
            <person name="Youssef N."/>
        </authorList>
    </citation>
    <scope>NUCLEOTIDE SEQUENCE [LARGE SCALE GENOMIC DNA]</scope>
    <source>
        <strain evidence="7 8">18.1</strain>
    </source>
</reference>
<comment type="subcellular location">
    <subcellularLocation>
        <location evidence="1">Membrane</location>
        <topology evidence="1">Multi-pass membrane protein</topology>
    </subcellularLocation>
</comment>
<evidence type="ECO:0000256" key="3">
    <source>
        <dbReference type="ARBA" id="ARBA00022989"/>
    </source>
</evidence>
<name>A0A482TDE9_HALHI</name>
<keyword evidence="2 5" id="KW-0812">Transmembrane</keyword>
<evidence type="ECO:0000259" key="6">
    <source>
        <dbReference type="Pfam" id="PF04893"/>
    </source>
</evidence>
<evidence type="ECO:0000256" key="1">
    <source>
        <dbReference type="ARBA" id="ARBA00004141"/>
    </source>
</evidence>
<feature type="transmembrane region" description="Helical" evidence="5">
    <location>
        <begin position="155"/>
        <end position="175"/>
    </location>
</feature>
<evidence type="ECO:0000256" key="4">
    <source>
        <dbReference type="ARBA" id="ARBA00023136"/>
    </source>
</evidence>
<keyword evidence="3 5" id="KW-1133">Transmembrane helix</keyword>
<dbReference type="AlphaFoldDB" id="A0A482TDE9"/>